<proteinExistence type="predicted"/>
<dbReference type="OrthoDB" id="9787283at2"/>
<keyword evidence="2 6" id="KW-0732">Signal</keyword>
<dbReference type="EMBL" id="AXCZ01000002">
    <property type="protein sequence ID" value="KGM14459.1"/>
    <property type="molecule type" value="Genomic_DNA"/>
</dbReference>
<dbReference type="Proteomes" id="UP000054314">
    <property type="component" value="Unassembled WGS sequence"/>
</dbReference>
<dbReference type="PROSITE" id="PS51257">
    <property type="entry name" value="PROKAR_LIPOPROTEIN"/>
    <property type="match status" value="1"/>
</dbReference>
<evidence type="ECO:0000256" key="3">
    <source>
        <dbReference type="ARBA" id="ARBA00023136"/>
    </source>
</evidence>
<gene>
    <name evidence="7" type="ORF">N869_08710</name>
</gene>
<evidence type="ECO:0000256" key="5">
    <source>
        <dbReference type="ARBA" id="ARBA00023288"/>
    </source>
</evidence>
<dbReference type="RefSeq" id="WP_035056263.1">
    <property type="nucleotide sequence ID" value="NZ_AXCZ01000002.1"/>
</dbReference>
<evidence type="ECO:0000313" key="8">
    <source>
        <dbReference type="Proteomes" id="UP000054314"/>
    </source>
</evidence>
<keyword evidence="3" id="KW-0472">Membrane</keyword>
<evidence type="ECO:0000256" key="1">
    <source>
        <dbReference type="ARBA" id="ARBA00022475"/>
    </source>
</evidence>
<reference evidence="7 8" key="1">
    <citation type="submission" date="2013-08" db="EMBL/GenBank/DDBJ databases">
        <title>Genome sequencing of Cellulomonas bogoriensis 69B4.</title>
        <authorList>
            <person name="Chen F."/>
            <person name="Li Y."/>
            <person name="Wang G."/>
        </authorList>
    </citation>
    <scope>NUCLEOTIDE SEQUENCE [LARGE SCALE GENOMIC DNA]</scope>
    <source>
        <strain evidence="7 8">69B4</strain>
    </source>
</reference>
<evidence type="ECO:0000313" key="7">
    <source>
        <dbReference type="EMBL" id="KGM14459.1"/>
    </source>
</evidence>
<keyword evidence="1" id="KW-1003">Cell membrane</keyword>
<dbReference type="SUPFAM" id="SSF53850">
    <property type="entry name" value="Periplasmic binding protein-like II"/>
    <property type="match status" value="1"/>
</dbReference>
<evidence type="ECO:0000256" key="4">
    <source>
        <dbReference type="ARBA" id="ARBA00023139"/>
    </source>
</evidence>
<dbReference type="Gene3D" id="3.40.190.10">
    <property type="entry name" value="Periplasmic binding protein-like II"/>
    <property type="match status" value="2"/>
</dbReference>
<keyword evidence="8" id="KW-1185">Reference proteome</keyword>
<feature type="chain" id="PRO_5038901038" evidence="6">
    <location>
        <begin position="30"/>
        <end position="561"/>
    </location>
</feature>
<comment type="caution">
    <text evidence="7">The sequence shown here is derived from an EMBL/GenBank/DDBJ whole genome shotgun (WGS) entry which is preliminary data.</text>
</comment>
<dbReference type="PANTHER" id="PTHR43649:SF33">
    <property type="entry name" value="POLYGALACTURONAN_RHAMNOGALACTURONAN-BINDING PROTEIN YTCQ"/>
    <property type="match status" value="1"/>
</dbReference>
<dbReference type="AlphaFoldDB" id="A0A0A0C510"/>
<keyword evidence="5" id="KW-0449">Lipoprotein</keyword>
<dbReference type="CDD" id="cd13583">
    <property type="entry name" value="PBP2_AlgQ_like_4"/>
    <property type="match status" value="1"/>
</dbReference>
<evidence type="ECO:0000256" key="2">
    <source>
        <dbReference type="ARBA" id="ARBA00022729"/>
    </source>
</evidence>
<keyword evidence="4" id="KW-0564">Palmitate</keyword>
<dbReference type="Pfam" id="PF13416">
    <property type="entry name" value="SBP_bac_8"/>
    <property type="match status" value="1"/>
</dbReference>
<feature type="signal peptide" evidence="6">
    <location>
        <begin position="1"/>
        <end position="29"/>
    </location>
</feature>
<sequence>MNPVPKTRTRRAGTYRGVALTAVSALALAACGGTGGSPGGGTAAAEPAELECAVTDYAADQQFTSPEPMEVSMLWTDWPESPVTDSWRIFDEIEERTNVRIVTTHVPFSDAVEKRGLLIAAGEAPTVIPLTYTGDERPFAASGAVLPLSDYAEHMPNFNKYVDEWDLREMVDNLRQSDGRYYMTPGLQEVSVPMFSLIIRKDVFEEVGAPIPETWEELQTGLELIKEAYPDSLPLADGFEGQSMLNYASHAFGTVAGWGFGQGMFYNESTGDFEYAPTTDGYRDMVAYFRGLVDAGLLDTESFTAPNDGTGTVTEKIAAETVFAASGASGTVNEFAIALDAAGVTDYELALLAPPGGEAGQVVEPRNFWHGFMVTAQAKDDPNLCSTIQFLDWLYYNPEARELVQWGVEGETYEKAEDGTITLLPDFTYTAYNLNTDTGSTDIKVDLGWGNDVLAGGTESRVLKESYNQPGYVDYIDTVLSSRTPRDPFPPAPLDEMELERASLQATPLKDSVDTATLQFILGDRDMSEWDAFVSELGSSGLASYVELINSAKDRWAEANG</sequence>
<dbReference type="InterPro" id="IPR006059">
    <property type="entry name" value="SBP"/>
</dbReference>
<evidence type="ECO:0000256" key="6">
    <source>
        <dbReference type="SAM" id="SignalP"/>
    </source>
</evidence>
<dbReference type="InterPro" id="IPR050490">
    <property type="entry name" value="Bact_solute-bd_prot1"/>
</dbReference>
<accession>A0A0A0C510</accession>
<protein>
    <submittedName>
        <fullName evidence="7">Sugar ABC transporter substrate-binding protein</fullName>
    </submittedName>
</protein>
<name>A0A0A0C510_9CELL</name>
<organism evidence="7 8">
    <name type="scientific">Cellulomonas bogoriensis 69B4 = DSM 16987</name>
    <dbReference type="NCBI Taxonomy" id="1386082"/>
    <lineage>
        <taxon>Bacteria</taxon>
        <taxon>Bacillati</taxon>
        <taxon>Actinomycetota</taxon>
        <taxon>Actinomycetes</taxon>
        <taxon>Micrococcales</taxon>
        <taxon>Cellulomonadaceae</taxon>
        <taxon>Cellulomonas</taxon>
    </lineage>
</organism>
<dbReference type="PANTHER" id="PTHR43649">
    <property type="entry name" value="ARABINOSE-BINDING PROTEIN-RELATED"/>
    <property type="match status" value="1"/>
</dbReference>